<protein>
    <recommendedName>
        <fullName evidence="2">Arrestin C-terminal-like domain-containing protein</fullName>
    </recommendedName>
</protein>
<dbReference type="Pfam" id="PF02752">
    <property type="entry name" value="Arrestin_C"/>
    <property type="match status" value="1"/>
</dbReference>
<keyword evidence="4" id="KW-1185">Reference proteome</keyword>
<dbReference type="OrthoDB" id="4001642at2759"/>
<dbReference type="SMART" id="SM01017">
    <property type="entry name" value="Arrestin_C"/>
    <property type="match status" value="1"/>
</dbReference>
<comment type="caution">
    <text evidence="3">The sequence shown here is derived from an EMBL/GenBank/DDBJ whole genome shotgun (WGS) entry which is preliminary data.</text>
</comment>
<feature type="compositionally biased region" description="Low complexity" evidence="1">
    <location>
        <begin position="438"/>
        <end position="450"/>
    </location>
</feature>
<evidence type="ECO:0000313" key="4">
    <source>
        <dbReference type="Proteomes" id="UP000308768"/>
    </source>
</evidence>
<dbReference type="STRING" id="331657.A0A4U0XWT6"/>
<evidence type="ECO:0000256" key="1">
    <source>
        <dbReference type="SAM" id="MobiDB-lite"/>
    </source>
</evidence>
<accession>A0A4U0XWT6</accession>
<dbReference type="InterPro" id="IPR053060">
    <property type="entry name" value="Cytokinesis_Signaling_Reg"/>
</dbReference>
<dbReference type="EMBL" id="NAJN01000041">
    <property type="protein sequence ID" value="TKA80936.1"/>
    <property type="molecule type" value="Genomic_DNA"/>
</dbReference>
<feature type="region of interest" description="Disordered" evidence="1">
    <location>
        <begin position="431"/>
        <end position="450"/>
    </location>
</feature>
<evidence type="ECO:0000259" key="2">
    <source>
        <dbReference type="SMART" id="SM01017"/>
    </source>
</evidence>
<organism evidence="3 4">
    <name type="scientific">Cryomyces minteri</name>
    <dbReference type="NCBI Taxonomy" id="331657"/>
    <lineage>
        <taxon>Eukaryota</taxon>
        <taxon>Fungi</taxon>
        <taxon>Dikarya</taxon>
        <taxon>Ascomycota</taxon>
        <taxon>Pezizomycotina</taxon>
        <taxon>Dothideomycetes</taxon>
        <taxon>Dothideomycetes incertae sedis</taxon>
        <taxon>Cryomyces</taxon>
    </lineage>
</organism>
<dbReference type="GO" id="GO:0000935">
    <property type="term" value="C:division septum"/>
    <property type="evidence" value="ECO:0007669"/>
    <property type="project" value="TreeGrafter"/>
</dbReference>
<feature type="domain" description="Arrestin C-terminal-like" evidence="2">
    <location>
        <begin position="185"/>
        <end position="341"/>
    </location>
</feature>
<dbReference type="PANTHER" id="PTHR36419:SF1">
    <property type="entry name" value="RHO1 GEF LOCALIZING PROTEIN 1"/>
    <property type="match status" value="1"/>
</dbReference>
<proteinExistence type="predicted"/>
<dbReference type="Proteomes" id="UP000308768">
    <property type="component" value="Unassembled WGS sequence"/>
</dbReference>
<reference evidence="3 4" key="1">
    <citation type="submission" date="2017-03" db="EMBL/GenBank/DDBJ databases">
        <title>Genomes of endolithic fungi from Antarctica.</title>
        <authorList>
            <person name="Coleine C."/>
            <person name="Masonjones S."/>
            <person name="Stajich J.E."/>
        </authorList>
    </citation>
    <scope>NUCLEOTIDE SEQUENCE [LARGE SCALE GENOMIC DNA]</scope>
    <source>
        <strain evidence="3 4">CCFEE 5187</strain>
    </source>
</reference>
<dbReference type="PANTHER" id="PTHR36419">
    <property type="entry name" value="ARRESTIN FAMILY PROTEIN 1"/>
    <property type="match status" value="1"/>
</dbReference>
<name>A0A4U0XWT6_9PEZI</name>
<evidence type="ECO:0000313" key="3">
    <source>
        <dbReference type="EMBL" id="TKA80936.1"/>
    </source>
</evidence>
<dbReference type="InterPro" id="IPR011022">
    <property type="entry name" value="Arrestin_C-like"/>
</dbReference>
<dbReference type="GO" id="GO:0000917">
    <property type="term" value="P:division septum assembly"/>
    <property type="evidence" value="ECO:0007669"/>
    <property type="project" value="TreeGrafter"/>
</dbReference>
<dbReference type="AlphaFoldDB" id="A0A4U0XWT6"/>
<sequence length="450" mass="49771">MTAFVRVSGPPNSNYLVGYPGISATLPRIEGKVEIRPIIGVSAPVSVSLVTISLQRRETIHPSADSVTKKHLAAPRKEIADIVGKEMLLFRCPPGREAESILAMDLPFVIFIPYGRGGEEIARRVPPASLQLEKRTAETFYELVVTVQQGHSEQKKYAFPVPISRYDTLSTFGMYNRPESAERVSDHLITLGISLPRWSYGPLDPVSVYIKLSPNPSYLQKAKKVTIQKISVGIEEEITYNHEGDEPSKKIKVLAKHTQAVGVRMPEAGYFTNLGLVFPARELRDQEGVLPRGRSGFPMYAVSGFTTTATLYKIEYYLSVKAQMSAAKDITLRQPIVVCPFDHAGCKEEMEAIEQAAKDAAHISPDNPMLPAALIVKANDPGGLRMLGMANVGGVRKVLSTKSETRAHESNNRQNDLILNPKLATHNIRQQTAHNTRQQQQQQQQQHSST</sequence>
<gene>
    <name evidence="3" type="ORF">B0A49_00949</name>
</gene>